<feature type="domain" description="HTH araC/xylS-type" evidence="4">
    <location>
        <begin position="187"/>
        <end position="285"/>
    </location>
</feature>
<evidence type="ECO:0000256" key="2">
    <source>
        <dbReference type="ARBA" id="ARBA00023125"/>
    </source>
</evidence>
<dbReference type="GO" id="GO:0003700">
    <property type="term" value="F:DNA-binding transcription factor activity"/>
    <property type="evidence" value="ECO:0007669"/>
    <property type="project" value="InterPro"/>
</dbReference>
<comment type="caution">
    <text evidence="5">The sequence shown here is derived from an EMBL/GenBank/DDBJ whole genome shotgun (WGS) entry which is preliminary data.</text>
</comment>
<evidence type="ECO:0000256" key="1">
    <source>
        <dbReference type="ARBA" id="ARBA00023015"/>
    </source>
</evidence>
<dbReference type="Proteomes" id="UP000535838">
    <property type="component" value="Unassembled WGS sequence"/>
</dbReference>
<dbReference type="SUPFAM" id="SSF46689">
    <property type="entry name" value="Homeodomain-like"/>
    <property type="match status" value="2"/>
</dbReference>
<keyword evidence="1" id="KW-0805">Transcription regulation</keyword>
<keyword evidence="6" id="KW-1185">Reference proteome</keyword>
<dbReference type="SMART" id="SM00342">
    <property type="entry name" value="HTH_ARAC"/>
    <property type="match status" value="1"/>
</dbReference>
<dbReference type="InterPro" id="IPR003313">
    <property type="entry name" value="AraC-bd"/>
</dbReference>
<dbReference type="Gene3D" id="2.60.120.280">
    <property type="entry name" value="Regulatory protein AraC"/>
    <property type="match status" value="1"/>
</dbReference>
<dbReference type="InterPro" id="IPR037923">
    <property type="entry name" value="HTH-like"/>
</dbReference>
<dbReference type="RefSeq" id="WP_185123710.1">
    <property type="nucleotide sequence ID" value="NZ_JACJVQ010000036.1"/>
</dbReference>
<evidence type="ECO:0000259" key="4">
    <source>
        <dbReference type="PROSITE" id="PS01124"/>
    </source>
</evidence>
<dbReference type="GO" id="GO:0043565">
    <property type="term" value="F:sequence-specific DNA binding"/>
    <property type="evidence" value="ECO:0007669"/>
    <property type="project" value="InterPro"/>
</dbReference>
<accession>A0A841T713</accession>
<dbReference type="Gene3D" id="1.10.10.60">
    <property type="entry name" value="Homeodomain-like"/>
    <property type="match status" value="2"/>
</dbReference>
<dbReference type="Pfam" id="PF12833">
    <property type="entry name" value="HTH_18"/>
    <property type="match status" value="1"/>
</dbReference>
<evidence type="ECO:0000313" key="6">
    <source>
        <dbReference type="Proteomes" id="UP000535838"/>
    </source>
</evidence>
<proteinExistence type="predicted"/>
<protein>
    <submittedName>
        <fullName evidence="5">Helix-turn-helix transcriptional regulator</fullName>
    </submittedName>
</protein>
<reference evidence="5 6" key="1">
    <citation type="submission" date="2020-08" db="EMBL/GenBank/DDBJ databases">
        <title>Cohnella phylogeny.</title>
        <authorList>
            <person name="Dunlap C."/>
        </authorList>
    </citation>
    <scope>NUCLEOTIDE SEQUENCE [LARGE SCALE GENOMIC DNA]</scope>
    <source>
        <strain evidence="5 6">DSM 25241</strain>
    </source>
</reference>
<dbReference type="EMBL" id="JACJVQ010000036">
    <property type="protein sequence ID" value="MBB6638505.1"/>
    <property type="molecule type" value="Genomic_DNA"/>
</dbReference>
<dbReference type="PANTHER" id="PTHR43280:SF28">
    <property type="entry name" value="HTH-TYPE TRANSCRIPTIONAL ACTIVATOR RHAS"/>
    <property type="match status" value="1"/>
</dbReference>
<dbReference type="InterPro" id="IPR018060">
    <property type="entry name" value="HTH_AraC"/>
</dbReference>
<name>A0A841T713_9BACL</name>
<sequence>MPAYRENANHAWTEDSVRLILTPSPFSRESLYHAQEIGRFVALPGYFTERERLSSYLIVYTIAGGGKLVYGGETHSLGPGQIFLIDCMEYQYYAASDEGWEIAWAHVSGPALGGQYGFYATRGGPVRTLAAGSRIPALLEELLAYCETRCLRNELLASATISILLTELMLLNTEADRADTALPGFVAEAMRYIERHACERLTLDRLAGEFAMSKYPFAKAFKQYSGFSPGEYIINTRISRAKELLKYSEHTVVEIAGIVGIDNVSHFINLFRAREKQTPLAYRKTWKSPRA</sequence>
<dbReference type="PROSITE" id="PS01124">
    <property type="entry name" value="HTH_ARAC_FAMILY_2"/>
    <property type="match status" value="1"/>
</dbReference>
<organism evidence="5 6">
    <name type="scientific">Cohnella thailandensis</name>
    <dbReference type="NCBI Taxonomy" id="557557"/>
    <lineage>
        <taxon>Bacteria</taxon>
        <taxon>Bacillati</taxon>
        <taxon>Bacillota</taxon>
        <taxon>Bacilli</taxon>
        <taxon>Bacillales</taxon>
        <taxon>Paenibacillaceae</taxon>
        <taxon>Cohnella</taxon>
    </lineage>
</organism>
<dbReference type="Pfam" id="PF02311">
    <property type="entry name" value="AraC_binding"/>
    <property type="match status" value="1"/>
</dbReference>
<dbReference type="AlphaFoldDB" id="A0A841T713"/>
<evidence type="ECO:0000256" key="3">
    <source>
        <dbReference type="ARBA" id="ARBA00023163"/>
    </source>
</evidence>
<gene>
    <name evidence="5" type="ORF">H7B67_30595</name>
</gene>
<dbReference type="PANTHER" id="PTHR43280">
    <property type="entry name" value="ARAC-FAMILY TRANSCRIPTIONAL REGULATOR"/>
    <property type="match status" value="1"/>
</dbReference>
<evidence type="ECO:0000313" key="5">
    <source>
        <dbReference type="EMBL" id="MBB6638505.1"/>
    </source>
</evidence>
<dbReference type="SUPFAM" id="SSF51215">
    <property type="entry name" value="Regulatory protein AraC"/>
    <property type="match status" value="1"/>
</dbReference>
<dbReference type="InterPro" id="IPR009057">
    <property type="entry name" value="Homeodomain-like_sf"/>
</dbReference>
<keyword evidence="2" id="KW-0238">DNA-binding</keyword>
<keyword evidence="3" id="KW-0804">Transcription</keyword>